<feature type="region of interest" description="Disordered" evidence="1">
    <location>
        <begin position="110"/>
        <end position="146"/>
    </location>
</feature>
<organism evidence="3 4">
    <name type="scientific">Parelaphostrongylus tenuis</name>
    <name type="common">Meningeal worm</name>
    <dbReference type="NCBI Taxonomy" id="148309"/>
    <lineage>
        <taxon>Eukaryota</taxon>
        <taxon>Metazoa</taxon>
        <taxon>Ecdysozoa</taxon>
        <taxon>Nematoda</taxon>
        <taxon>Chromadorea</taxon>
        <taxon>Rhabditida</taxon>
        <taxon>Rhabditina</taxon>
        <taxon>Rhabditomorpha</taxon>
        <taxon>Strongyloidea</taxon>
        <taxon>Metastrongylidae</taxon>
        <taxon>Parelaphostrongylus</taxon>
    </lineage>
</organism>
<feature type="compositionally biased region" description="Basic residues" evidence="1">
    <location>
        <begin position="354"/>
        <end position="373"/>
    </location>
</feature>
<name>A0AAD5MJ31_PARTN</name>
<dbReference type="PANTHER" id="PTHR38630:SF1">
    <property type="entry name" value="DEK_C DOMAIN-CONTAINING PROTEIN-RELATED"/>
    <property type="match status" value="1"/>
</dbReference>
<evidence type="ECO:0000313" key="3">
    <source>
        <dbReference type="EMBL" id="KAJ1357638.1"/>
    </source>
</evidence>
<dbReference type="Proteomes" id="UP001196413">
    <property type="component" value="Unassembled WGS sequence"/>
</dbReference>
<feature type="region of interest" description="Disordered" evidence="1">
    <location>
        <begin position="43"/>
        <end position="66"/>
    </location>
</feature>
<feature type="compositionally biased region" description="Low complexity" evidence="1">
    <location>
        <begin position="338"/>
        <end position="353"/>
    </location>
</feature>
<evidence type="ECO:0000313" key="4">
    <source>
        <dbReference type="Proteomes" id="UP001196413"/>
    </source>
</evidence>
<dbReference type="AlphaFoldDB" id="A0AAD5MJ31"/>
<dbReference type="Pfam" id="PF24983">
    <property type="entry name" value="DUF7774"/>
    <property type="match status" value="1"/>
</dbReference>
<protein>
    <recommendedName>
        <fullName evidence="2">DUF7774 domain-containing protein</fullName>
    </recommendedName>
</protein>
<evidence type="ECO:0000256" key="1">
    <source>
        <dbReference type="SAM" id="MobiDB-lite"/>
    </source>
</evidence>
<dbReference type="InterPro" id="IPR056676">
    <property type="entry name" value="DUF7774"/>
</dbReference>
<sequence>MNSKIHLYFSLHFMMSDKNRKKSNIGAQLNRKKDLIRALFRASHDGSPSERSLGHNAEQASCAKTNRPCPDEKTIFEKVESVSRPFIVSQDTNQRITSTLSKLDTHFKECKAGKESKQSRRPRSSQQSSKAVHKRDLGSQNRRRSSKPINQNDLICALRVMREVKKTQMLENILDENETEIVRHFFETEMSSPSHRVMRLLHKAFDKCWEKIMDDCDQFHFSRDILVLLSEKQKAKEYFFDVMLVYPEFIPVSWAGPHIVEISEPLPYPAGYSQSEEERREHPQRKSTRRKSIHGGVQHSHPEKERTMTRRSQRASMREIANENKQRHTKSSERTRSGSRTSTTQTSPPSRQPVSKRRGSKKGTMRGKEKARKSIVSEGSHEDNREK</sequence>
<feature type="domain" description="DUF7774" evidence="2">
    <location>
        <begin position="152"/>
        <end position="243"/>
    </location>
</feature>
<gene>
    <name evidence="3" type="ORF">KIN20_015821</name>
</gene>
<comment type="caution">
    <text evidence="3">The sequence shown here is derived from an EMBL/GenBank/DDBJ whole genome shotgun (WGS) entry which is preliminary data.</text>
</comment>
<dbReference type="EMBL" id="JAHQIW010003210">
    <property type="protein sequence ID" value="KAJ1357638.1"/>
    <property type="molecule type" value="Genomic_DNA"/>
</dbReference>
<proteinExistence type="predicted"/>
<keyword evidence="4" id="KW-1185">Reference proteome</keyword>
<evidence type="ECO:0000259" key="2">
    <source>
        <dbReference type="Pfam" id="PF24983"/>
    </source>
</evidence>
<reference evidence="3" key="1">
    <citation type="submission" date="2021-06" db="EMBL/GenBank/DDBJ databases">
        <title>Parelaphostrongylus tenuis whole genome reference sequence.</title>
        <authorList>
            <person name="Garwood T.J."/>
            <person name="Larsen P.A."/>
            <person name="Fountain-Jones N.M."/>
            <person name="Garbe J.R."/>
            <person name="Macchietto M.G."/>
            <person name="Kania S.A."/>
            <person name="Gerhold R.W."/>
            <person name="Richards J.E."/>
            <person name="Wolf T.M."/>
        </authorList>
    </citation>
    <scope>NUCLEOTIDE SEQUENCE</scope>
    <source>
        <strain evidence="3">MNPRO001-30</strain>
        <tissue evidence="3">Meninges</tissue>
    </source>
</reference>
<accession>A0AAD5MJ31</accession>
<feature type="compositionally biased region" description="Basic and acidic residues" evidence="1">
    <location>
        <begin position="316"/>
        <end position="336"/>
    </location>
</feature>
<feature type="region of interest" description="Disordered" evidence="1">
    <location>
        <begin position="271"/>
        <end position="387"/>
    </location>
</feature>
<dbReference type="PANTHER" id="PTHR38630">
    <property type="entry name" value="PROTEIN CBG12780"/>
    <property type="match status" value="1"/>
</dbReference>
<feature type="compositionally biased region" description="Basic residues" evidence="1">
    <location>
        <begin position="282"/>
        <end position="293"/>
    </location>
</feature>